<keyword evidence="7 8" id="KW-0472">Membrane</keyword>
<feature type="transmembrane region" description="Helical" evidence="8">
    <location>
        <begin position="47"/>
        <end position="74"/>
    </location>
</feature>
<feature type="transmembrane region" description="Helical" evidence="8">
    <location>
        <begin position="435"/>
        <end position="457"/>
    </location>
</feature>
<evidence type="ECO:0000256" key="6">
    <source>
        <dbReference type="ARBA" id="ARBA00022989"/>
    </source>
</evidence>
<dbReference type="RefSeq" id="WP_282011965.1">
    <property type="nucleotide sequence ID" value="NZ_OX336137.1"/>
</dbReference>
<feature type="transmembrane region" description="Helical" evidence="8">
    <location>
        <begin position="355"/>
        <end position="376"/>
    </location>
</feature>
<sequence>MALLLAILIGVAWGLAGNRLAAACGCRLASPGESIAVGVTLGMGINAWVMTALAFAGGLYPVTGWIVLALLYAVSWRQIPLCWRALRDLLRSRFRGVSRKQLPWLEAFGGAVLIVLLILAVTLAWAPPLRTDALVYHLAVPKAYLDHHGVVNLPNNMYSFFPLLFEMVYLFGLTFEVEGLPALLGVGQAVALAVGLATYYRRYLGGRYGWLVAAVFFSVPTFVEIAASAYVDLPLAGFVFFAFYAWDRWRETRHGFWFALMCGSAASAFATKLTGFMVLPLTVLGIVWVRRHGSAARALGEVAVFTLTALVFMAPWWARNLHYAGNPFVPLFMQMLGGQEQINWDPTRAMLMDRYVHMFGMGRGIVDFLLLPYNLTFHSEPHSLRFDGRLGLVYFLLIPAGVGVWMRRTARIGVLALMTAVLILVWFLYFQYIRFLAPALTFLSLLGVYGLETLVTCPAGRLRTAWNQMWMGLIALGLVFNTTLAAKTWWEKRPTAYLSGDESRDAYWTRNLPAYPMYRAMNTQAGADDRVLFIYMRNLGYLAQRDFLSDSIFEAHTMQSLLARADAGEDLFQQLQSLGVTHIMFDSNYVWGPDSTFTPEHQARLQRFLMNHAERIARNDSYALYRIVIN</sequence>
<feature type="transmembrane region" description="Helical" evidence="8">
    <location>
        <begin position="469"/>
        <end position="490"/>
    </location>
</feature>
<protein>
    <recommendedName>
        <fullName evidence="11">Glycosyltransferase RgtA/B/C/D-like domain-containing protein</fullName>
    </recommendedName>
</protein>
<keyword evidence="2" id="KW-1003">Cell membrane</keyword>
<dbReference type="EMBL" id="OX336137">
    <property type="protein sequence ID" value="CAI2719111.1"/>
    <property type="molecule type" value="Genomic_DNA"/>
</dbReference>
<gene>
    <name evidence="9" type="ORF">NSPWAT_2255</name>
</gene>
<reference evidence="9 10" key="1">
    <citation type="submission" date="2022-09" db="EMBL/GenBank/DDBJ databases">
        <authorList>
            <person name="Kop L."/>
        </authorList>
    </citation>
    <scope>NUCLEOTIDE SEQUENCE [LARGE SCALE GENOMIC DNA]</scope>
    <source>
        <strain evidence="9 10">347</strain>
    </source>
</reference>
<evidence type="ECO:0000256" key="7">
    <source>
        <dbReference type="ARBA" id="ARBA00023136"/>
    </source>
</evidence>
<feature type="transmembrane region" description="Helical" evidence="8">
    <location>
        <begin position="295"/>
        <end position="318"/>
    </location>
</feature>
<keyword evidence="10" id="KW-1185">Reference proteome</keyword>
<evidence type="ECO:0000313" key="9">
    <source>
        <dbReference type="EMBL" id="CAI2719111.1"/>
    </source>
</evidence>
<feature type="transmembrane region" description="Helical" evidence="8">
    <location>
        <begin position="182"/>
        <end position="200"/>
    </location>
</feature>
<evidence type="ECO:0000256" key="5">
    <source>
        <dbReference type="ARBA" id="ARBA00022692"/>
    </source>
</evidence>
<proteinExistence type="predicted"/>
<comment type="subcellular location">
    <subcellularLocation>
        <location evidence="1">Cell membrane</location>
        <topology evidence="1">Multi-pass membrane protein</topology>
    </subcellularLocation>
</comment>
<evidence type="ECO:0000313" key="10">
    <source>
        <dbReference type="Proteomes" id="UP001157733"/>
    </source>
</evidence>
<keyword evidence="3" id="KW-0328">Glycosyltransferase</keyword>
<evidence type="ECO:0000256" key="4">
    <source>
        <dbReference type="ARBA" id="ARBA00022679"/>
    </source>
</evidence>
<evidence type="ECO:0000256" key="3">
    <source>
        <dbReference type="ARBA" id="ARBA00022676"/>
    </source>
</evidence>
<evidence type="ECO:0000256" key="1">
    <source>
        <dbReference type="ARBA" id="ARBA00004651"/>
    </source>
</evidence>
<keyword evidence="5 8" id="KW-0812">Transmembrane</keyword>
<name>A0ABM9HGD2_9BACT</name>
<evidence type="ECO:0008006" key="11">
    <source>
        <dbReference type="Google" id="ProtNLM"/>
    </source>
</evidence>
<organism evidence="9 10">
    <name type="scientific">Nitrospina watsonii</name>
    <dbReference type="NCBI Taxonomy" id="1323948"/>
    <lineage>
        <taxon>Bacteria</taxon>
        <taxon>Pseudomonadati</taxon>
        <taxon>Nitrospinota/Tectimicrobiota group</taxon>
        <taxon>Nitrospinota</taxon>
        <taxon>Nitrospinia</taxon>
        <taxon>Nitrospinales</taxon>
        <taxon>Nitrospinaceae</taxon>
        <taxon>Nitrospina</taxon>
    </lineage>
</organism>
<evidence type="ECO:0000256" key="8">
    <source>
        <dbReference type="SAM" id="Phobius"/>
    </source>
</evidence>
<dbReference type="InterPro" id="IPR050297">
    <property type="entry name" value="LipidA_mod_glycosyltrf_83"/>
</dbReference>
<dbReference type="Proteomes" id="UP001157733">
    <property type="component" value="Chromosome"/>
</dbReference>
<feature type="transmembrane region" description="Helical" evidence="8">
    <location>
        <begin position="102"/>
        <end position="126"/>
    </location>
</feature>
<feature type="transmembrane region" description="Helical" evidence="8">
    <location>
        <begin position="388"/>
        <end position="405"/>
    </location>
</feature>
<dbReference type="PANTHER" id="PTHR33908">
    <property type="entry name" value="MANNOSYLTRANSFERASE YKCB-RELATED"/>
    <property type="match status" value="1"/>
</dbReference>
<keyword evidence="6 8" id="KW-1133">Transmembrane helix</keyword>
<evidence type="ECO:0000256" key="2">
    <source>
        <dbReference type="ARBA" id="ARBA00022475"/>
    </source>
</evidence>
<accession>A0ABM9HGD2</accession>
<feature type="transmembrane region" description="Helical" evidence="8">
    <location>
        <begin position="256"/>
        <end position="289"/>
    </location>
</feature>
<feature type="transmembrane region" description="Helical" evidence="8">
    <location>
        <begin position="212"/>
        <end position="244"/>
    </location>
</feature>
<keyword evidence="4" id="KW-0808">Transferase</keyword>
<feature type="transmembrane region" description="Helical" evidence="8">
    <location>
        <begin position="412"/>
        <end position="429"/>
    </location>
</feature>
<dbReference type="PANTHER" id="PTHR33908:SF3">
    <property type="entry name" value="UNDECAPRENYL PHOSPHATE-ALPHA-4-AMINO-4-DEOXY-L-ARABINOSE ARABINOSYL TRANSFERASE"/>
    <property type="match status" value="1"/>
</dbReference>